<dbReference type="PANTHER" id="PTHR43420">
    <property type="entry name" value="ACETYLTRANSFERASE"/>
    <property type="match status" value="1"/>
</dbReference>
<gene>
    <name evidence="4" type="ordered locus">Marme_3645</name>
</gene>
<protein>
    <submittedName>
        <fullName evidence="4">GCN5-related N-acetyltransferase</fullName>
    </submittedName>
</protein>
<keyword evidence="1 4" id="KW-0808">Transferase</keyword>
<proteinExistence type="predicted"/>
<dbReference type="Proteomes" id="UP000001062">
    <property type="component" value="Chromosome"/>
</dbReference>
<sequence>MTPILRTTELIDIDKITALNCMSNPFPWSDRLIKESILNRVSWVLESTSNDSDDGKVVAWLVASSICGQSELELVLVDKAERRKGYAESLLLVWKQWALEHQHDELQLEVRESNNGAIRLYKKMGFEEVGRRKNYYTNDSGKEAACLMSLFLK</sequence>
<evidence type="ECO:0000313" key="5">
    <source>
        <dbReference type="Proteomes" id="UP000001062"/>
    </source>
</evidence>
<reference evidence="4 5" key="1">
    <citation type="journal article" date="2012" name="Stand. Genomic Sci.">
        <title>Complete genome sequence of the melanogenic marine bacterium Marinomonas mediterranea type strain (MMB-1(T)).</title>
        <authorList>
            <person name="Lucas-Elio P."/>
            <person name="Goodwin L."/>
            <person name="Woyke T."/>
            <person name="Pitluck S."/>
            <person name="Nolan M."/>
            <person name="Kyrpides N.C."/>
            <person name="Detter J.C."/>
            <person name="Copeland A."/>
            <person name="Teshima H."/>
            <person name="Bruce D."/>
            <person name="Detter C."/>
            <person name="Tapia R."/>
            <person name="Han S."/>
            <person name="Land M.L."/>
            <person name="Ivanova N."/>
            <person name="Mikhailova N."/>
            <person name="Johnston A.W."/>
            <person name="Sanchez-Amat A."/>
        </authorList>
    </citation>
    <scope>NUCLEOTIDE SEQUENCE [LARGE SCALE GENOMIC DNA]</scope>
    <source>
        <strain evidence="5">ATCC 700492 / JCM 21426 / NBRC 103028 / MMB-1</strain>
    </source>
</reference>
<dbReference type="InterPro" id="IPR016181">
    <property type="entry name" value="Acyl_CoA_acyltransferase"/>
</dbReference>
<evidence type="ECO:0000256" key="2">
    <source>
        <dbReference type="ARBA" id="ARBA00023315"/>
    </source>
</evidence>
<keyword evidence="5" id="KW-1185">Reference proteome</keyword>
<dbReference type="AlphaFoldDB" id="F2JV99"/>
<dbReference type="PATRIC" id="fig|717774.3.peg.3756"/>
<organism evidence="4 5">
    <name type="scientific">Marinomonas mediterranea (strain ATCC 700492 / JCM 21426 / NBRC 103028 / MMB-1)</name>
    <dbReference type="NCBI Taxonomy" id="717774"/>
    <lineage>
        <taxon>Bacteria</taxon>
        <taxon>Pseudomonadati</taxon>
        <taxon>Pseudomonadota</taxon>
        <taxon>Gammaproteobacteria</taxon>
        <taxon>Oceanospirillales</taxon>
        <taxon>Oceanospirillaceae</taxon>
        <taxon>Marinomonas</taxon>
    </lineage>
</organism>
<evidence type="ECO:0000313" key="4">
    <source>
        <dbReference type="EMBL" id="ADZ92857.1"/>
    </source>
</evidence>
<accession>F2JV99</accession>
<dbReference type="eggNOG" id="COG0456">
    <property type="taxonomic scope" value="Bacteria"/>
</dbReference>
<dbReference type="SUPFAM" id="SSF55729">
    <property type="entry name" value="Acyl-CoA N-acyltransferases (Nat)"/>
    <property type="match status" value="1"/>
</dbReference>
<dbReference type="Pfam" id="PF00583">
    <property type="entry name" value="Acetyltransf_1"/>
    <property type="match status" value="1"/>
</dbReference>
<dbReference type="InterPro" id="IPR000182">
    <property type="entry name" value="GNAT_dom"/>
</dbReference>
<dbReference type="InterPro" id="IPR050680">
    <property type="entry name" value="YpeA/RimI_acetyltransf"/>
</dbReference>
<dbReference type="EMBL" id="CP002583">
    <property type="protein sequence ID" value="ADZ92857.1"/>
    <property type="molecule type" value="Genomic_DNA"/>
</dbReference>
<dbReference type="OrthoDB" id="9796919at2"/>
<dbReference type="PROSITE" id="PS51186">
    <property type="entry name" value="GNAT"/>
    <property type="match status" value="1"/>
</dbReference>
<dbReference type="Gene3D" id="3.40.630.30">
    <property type="match status" value="1"/>
</dbReference>
<dbReference type="PANTHER" id="PTHR43420:SF51">
    <property type="entry name" value="PEPTIDYL-LYSINE N-ACETYLTRANSFERASE YIAC"/>
    <property type="match status" value="1"/>
</dbReference>
<dbReference type="RefSeq" id="WP_013662759.1">
    <property type="nucleotide sequence ID" value="NC_015276.1"/>
</dbReference>
<name>F2JV99_MARM1</name>
<evidence type="ECO:0000256" key="1">
    <source>
        <dbReference type="ARBA" id="ARBA00022679"/>
    </source>
</evidence>
<evidence type="ECO:0000259" key="3">
    <source>
        <dbReference type="PROSITE" id="PS51186"/>
    </source>
</evidence>
<dbReference type="STRING" id="717774.Marme_3645"/>
<dbReference type="GO" id="GO:0016747">
    <property type="term" value="F:acyltransferase activity, transferring groups other than amino-acyl groups"/>
    <property type="evidence" value="ECO:0007669"/>
    <property type="project" value="InterPro"/>
</dbReference>
<keyword evidence="2" id="KW-0012">Acyltransferase</keyword>
<dbReference type="KEGG" id="mme:Marme_3645"/>
<dbReference type="CDD" id="cd04301">
    <property type="entry name" value="NAT_SF"/>
    <property type="match status" value="1"/>
</dbReference>
<dbReference type="HOGENOM" id="CLU_013985_23_2_6"/>
<feature type="domain" description="N-acetyltransferase" evidence="3">
    <location>
        <begin position="3"/>
        <end position="153"/>
    </location>
</feature>